<evidence type="ECO:0000313" key="4">
    <source>
        <dbReference type="EMBL" id="CAA2955639.1"/>
    </source>
</evidence>
<sequence>MCGGFKVRLMVVIVFDGLGDIKETPEPYPLPTNDPILKAAAGWAHCVSVTGKGEVYTWGWKECVPSGKVTCSWTGMKTLEKNRSAKQNSTLTEPGIPRSQGPKSSVGWLSCSDDKNVEEEIIKRRKVSARQEFEISMPADETLSAPPRLVILDPQVKITSVAAGGRHTLALSNVGQVWGWGYGGNYIKVISCGGRHSAVITDAGVLITFGWSLYGQCGRGNREDMLRPTSVSLLSGTQIEAVAAGLWHTICICMDGRVYAFGGNQFGQLGLGTNAEQCEFIPKLLDASVLDNENAKVASCVARHSVMLTDDGKIYSWGWNKYGQLGLGDTTDRNIPSQVSVDNFVPKNITCGWWHTLSLFETVS</sequence>
<dbReference type="InterPro" id="IPR009091">
    <property type="entry name" value="RCC1/BLIP-II"/>
</dbReference>
<evidence type="ECO:0000256" key="2">
    <source>
        <dbReference type="PROSITE-ProRule" id="PRU00235"/>
    </source>
</evidence>
<dbReference type="PRINTS" id="PR00633">
    <property type="entry name" value="RCCNDNSATION"/>
</dbReference>
<reference evidence="4 5" key="1">
    <citation type="submission" date="2019-12" db="EMBL/GenBank/DDBJ databases">
        <authorList>
            <person name="Alioto T."/>
            <person name="Alioto T."/>
            <person name="Gomez Garrido J."/>
        </authorList>
    </citation>
    <scope>NUCLEOTIDE SEQUENCE [LARGE SCALE GENOMIC DNA]</scope>
</reference>
<accession>A0A8S0PSD4</accession>
<feature type="repeat" description="RCC1" evidence="2">
    <location>
        <begin position="256"/>
        <end position="311"/>
    </location>
</feature>
<keyword evidence="1" id="KW-0677">Repeat</keyword>
<feature type="repeat" description="RCC1" evidence="2">
    <location>
        <begin position="204"/>
        <end position="255"/>
    </location>
</feature>
<dbReference type="EMBL" id="CACTIH010000156">
    <property type="protein sequence ID" value="CAA2955639.1"/>
    <property type="molecule type" value="Genomic_DNA"/>
</dbReference>
<dbReference type="Gene3D" id="2.130.10.30">
    <property type="entry name" value="Regulator of chromosome condensation 1/beta-lactamase-inhibitor protein II"/>
    <property type="match status" value="2"/>
</dbReference>
<proteinExistence type="predicted"/>
<dbReference type="InterPro" id="IPR051210">
    <property type="entry name" value="Ub_ligase/GEF_domain"/>
</dbReference>
<comment type="caution">
    <text evidence="4">The sequence shown here is derived from an EMBL/GenBank/DDBJ whole genome shotgun (WGS) entry which is preliminary data.</text>
</comment>
<dbReference type="PANTHER" id="PTHR22870">
    <property type="entry name" value="REGULATOR OF CHROMOSOME CONDENSATION"/>
    <property type="match status" value="1"/>
</dbReference>
<dbReference type="PROSITE" id="PS50012">
    <property type="entry name" value="RCC1_3"/>
    <property type="match status" value="3"/>
</dbReference>
<evidence type="ECO:0000313" key="5">
    <source>
        <dbReference type="Proteomes" id="UP000594638"/>
    </source>
</evidence>
<name>A0A8S0PSD4_OLEEU</name>
<dbReference type="AlphaFoldDB" id="A0A8S0PSD4"/>
<protein>
    <recommendedName>
        <fullName evidence="6">Ultraviolet-B receptor UVR8-like</fullName>
    </recommendedName>
</protein>
<dbReference type="PANTHER" id="PTHR22870:SF375">
    <property type="entry name" value="ULTRAVIOLET-B RECEPTOR UVR8-LIKE ISOFORM X1"/>
    <property type="match status" value="1"/>
</dbReference>
<dbReference type="Proteomes" id="UP000594638">
    <property type="component" value="Unassembled WGS sequence"/>
</dbReference>
<dbReference type="Pfam" id="PF13540">
    <property type="entry name" value="RCC1_2"/>
    <property type="match status" value="1"/>
</dbReference>
<dbReference type="PROSITE" id="PS00626">
    <property type="entry name" value="RCC1_2"/>
    <property type="match status" value="3"/>
</dbReference>
<dbReference type="OrthoDB" id="5370059at2759"/>
<dbReference type="Gramene" id="OE9A104084T1">
    <property type="protein sequence ID" value="OE9A104084C1"/>
    <property type="gene ID" value="OE9A104084"/>
</dbReference>
<keyword evidence="5" id="KW-1185">Reference proteome</keyword>
<evidence type="ECO:0008006" key="6">
    <source>
        <dbReference type="Google" id="ProtNLM"/>
    </source>
</evidence>
<dbReference type="Pfam" id="PF00415">
    <property type="entry name" value="RCC1"/>
    <property type="match status" value="3"/>
</dbReference>
<dbReference type="InterPro" id="IPR000408">
    <property type="entry name" value="Reg_chr_condens"/>
</dbReference>
<feature type="repeat" description="RCC1" evidence="2">
    <location>
        <begin position="312"/>
        <end position="362"/>
    </location>
</feature>
<organism evidence="4 5">
    <name type="scientific">Olea europaea subsp. europaea</name>
    <dbReference type="NCBI Taxonomy" id="158383"/>
    <lineage>
        <taxon>Eukaryota</taxon>
        <taxon>Viridiplantae</taxon>
        <taxon>Streptophyta</taxon>
        <taxon>Embryophyta</taxon>
        <taxon>Tracheophyta</taxon>
        <taxon>Spermatophyta</taxon>
        <taxon>Magnoliopsida</taxon>
        <taxon>eudicotyledons</taxon>
        <taxon>Gunneridae</taxon>
        <taxon>Pentapetalae</taxon>
        <taxon>asterids</taxon>
        <taxon>lamiids</taxon>
        <taxon>Lamiales</taxon>
        <taxon>Oleaceae</taxon>
        <taxon>Oleeae</taxon>
        <taxon>Olea</taxon>
    </lineage>
</organism>
<gene>
    <name evidence="4" type="ORF">OLEA9_A104084</name>
</gene>
<evidence type="ECO:0000256" key="3">
    <source>
        <dbReference type="SAM" id="MobiDB-lite"/>
    </source>
</evidence>
<dbReference type="SUPFAM" id="SSF50985">
    <property type="entry name" value="RCC1/BLIP-II"/>
    <property type="match status" value="1"/>
</dbReference>
<feature type="region of interest" description="Disordered" evidence="3">
    <location>
        <begin position="82"/>
        <end position="109"/>
    </location>
</feature>
<evidence type="ECO:0000256" key="1">
    <source>
        <dbReference type="ARBA" id="ARBA00022737"/>
    </source>
</evidence>